<evidence type="ECO:0000256" key="2">
    <source>
        <dbReference type="ARBA" id="ARBA00001946"/>
    </source>
</evidence>
<dbReference type="Pfam" id="PF02843">
    <property type="entry name" value="GARS_C"/>
    <property type="match status" value="1"/>
</dbReference>
<dbReference type="Pfam" id="PF02844">
    <property type="entry name" value="GARS_N"/>
    <property type="match status" value="1"/>
</dbReference>
<protein>
    <recommendedName>
        <fullName evidence="4 12">Phosphoribosylamine--glycine ligase</fullName>
        <ecNumber evidence="4 12">6.3.4.13</ecNumber>
    </recommendedName>
    <alternativeName>
        <fullName evidence="12">GARS</fullName>
    </alternativeName>
    <alternativeName>
        <fullName evidence="10 12">Glycinamide ribonucleotide synthetase</fullName>
    </alternativeName>
    <alternativeName>
        <fullName evidence="11 12">Phosphoribosylglycinamide synthetase</fullName>
    </alternativeName>
</protein>
<dbReference type="PANTHER" id="PTHR43472">
    <property type="entry name" value="PHOSPHORIBOSYLAMINE--GLYCINE LIGASE"/>
    <property type="match status" value="1"/>
</dbReference>
<evidence type="ECO:0000256" key="10">
    <source>
        <dbReference type="ARBA" id="ARBA00042242"/>
    </source>
</evidence>
<evidence type="ECO:0000256" key="3">
    <source>
        <dbReference type="ARBA" id="ARBA00005174"/>
    </source>
</evidence>
<proteinExistence type="inferred from homology"/>
<dbReference type="RefSeq" id="WP_207487566.1">
    <property type="nucleotide sequence ID" value="NZ_JADIJS010000001.1"/>
</dbReference>
<dbReference type="SUPFAM" id="SSF52440">
    <property type="entry name" value="PreATP-grasp domain"/>
    <property type="match status" value="1"/>
</dbReference>
<evidence type="ECO:0000313" key="15">
    <source>
        <dbReference type="EMBL" id="MBO1038770.1"/>
    </source>
</evidence>
<dbReference type="InterPro" id="IPR016185">
    <property type="entry name" value="PreATP-grasp_dom_sf"/>
</dbReference>
<dbReference type="Pfam" id="PF01071">
    <property type="entry name" value="GARS_A"/>
    <property type="match status" value="1"/>
</dbReference>
<dbReference type="Gene3D" id="3.90.600.10">
    <property type="entry name" value="Phosphoribosylglycinamide synthetase, C-terminal domain"/>
    <property type="match status" value="1"/>
</dbReference>
<dbReference type="PROSITE" id="PS50975">
    <property type="entry name" value="ATP_GRASP"/>
    <property type="match status" value="1"/>
</dbReference>
<dbReference type="InterPro" id="IPR020559">
    <property type="entry name" value="PRibGlycinamide_synth_CS"/>
</dbReference>
<accession>A0ABS3JVS5</accession>
<keyword evidence="7 12" id="KW-0658">Purine biosynthesis</keyword>
<keyword evidence="6 13" id="KW-0547">Nucleotide-binding</keyword>
<dbReference type="HAMAP" id="MF_00138">
    <property type="entry name" value="GARS"/>
    <property type="match status" value="1"/>
</dbReference>
<comment type="similarity">
    <text evidence="9 12">Belongs to the GARS family.</text>
</comment>
<evidence type="ECO:0000256" key="8">
    <source>
        <dbReference type="ARBA" id="ARBA00022840"/>
    </source>
</evidence>
<comment type="pathway">
    <text evidence="3 12">Purine metabolism; IMP biosynthesis via de novo pathway; N(1)-(5-phospho-D-ribosyl)glycinamide from 5-phospho-alpha-D-ribose 1-diphosphate: step 2/2.</text>
</comment>
<dbReference type="InterPro" id="IPR020560">
    <property type="entry name" value="PRibGlycinamide_synth_C-dom"/>
</dbReference>
<reference evidence="15 16" key="1">
    <citation type="submission" date="2020-10" db="EMBL/GenBank/DDBJ databases">
        <title>Genomic characterization of underground lake bacteria from Wind Cave National Park: Insight into the archetypical LuxI/LuxR and identification of LuxR solos.</title>
        <authorList>
            <person name="Wengert P.C."/>
            <person name="Savka M.A."/>
        </authorList>
    </citation>
    <scope>NUCLEOTIDE SEQUENCE [LARGE SCALE GENOMIC DNA]</scope>
    <source>
        <strain evidence="15 16">SD316</strain>
    </source>
</reference>
<evidence type="ECO:0000256" key="9">
    <source>
        <dbReference type="ARBA" id="ARBA00038345"/>
    </source>
</evidence>
<dbReference type="EMBL" id="JADIJS010000001">
    <property type="protein sequence ID" value="MBO1038770.1"/>
    <property type="molecule type" value="Genomic_DNA"/>
</dbReference>
<dbReference type="InterPro" id="IPR020562">
    <property type="entry name" value="PRibGlycinamide_synth_N"/>
</dbReference>
<comment type="catalytic activity">
    <reaction evidence="12">
        <text>5-phospho-beta-D-ribosylamine + glycine + ATP = N(1)-(5-phospho-beta-D-ribosyl)glycinamide + ADP + phosphate + H(+)</text>
        <dbReference type="Rhea" id="RHEA:17453"/>
        <dbReference type="ChEBI" id="CHEBI:15378"/>
        <dbReference type="ChEBI" id="CHEBI:30616"/>
        <dbReference type="ChEBI" id="CHEBI:43474"/>
        <dbReference type="ChEBI" id="CHEBI:57305"/>
        <dbReference type="ChEBI" id="CHEBI:58681"/>
        <dbReference type="ChEBI" id="CHEBI:143788"/>
        <dbReference type="ChEBI" id="CHEBI:456216"/>
        <dbReference type="EC" id="6.3.4.13"/>
    </reaction>
</comment>
<dbReference type="EC" id="6.3.4.13" evidence="4 12"/>
<keyword evidence="8 13" id="KW-0067">ATP-binding</keyword>
<dbReference type="Proteomes" id="UP000718278">
    <property type="component" value="Unassembled WGS sequence"/>
</dbReference>
<organism evidence="15 16">
    <name type="scientific">Brucella pituitosa</name>
    <dbReference type="NCBI Taxonomy" id="571256"/>
    <lineage>
        <taxon>Bacteria</taxon>
        <taxon>Pseudomonadati</taxon>
        <taxon>Pseudomonadota</taxon>
        <taxon>Alphaproteobacteria</taxon>
        <taxon>Hyphomicrobiales</taxon>
        <taxon>Brucellaceae</taxon>
        <taxon>Brucella/Ochrobactrum group</taxon>
        <taxon>Brucella</taxon>
    </lineage>
</organism>
<comment type="cofactor">
    <cofactor evidence="1">
        <name>Mn(2+)</name>
        <dbReference type="ChEBI" id="CHEBI:29035"/>
    </cofactor>
</comment>
<dbReference type="SMART" id="SM01209">
    <property type="entry name" value="GARS_A"/>
    <property type="match status" value="1"/>
</dbReference>
<name>A0ABS3JVS5_9HYPH</name>
<comment type="caution">
    <text evidence="15">The sequence shown here is derived from an EMBL/GenBank/DDBJ whole genome shotgun (WGS) entry which is preliminary data.</text>
</comment>
<keyword evidence="16" id="KW-1185">Reference proteome</keyword>
<evidence type="ECO:0000256" key="5">
    <source>
        <dbReference type="ARBA" id="ARBA00022598"/>
    </source>
</evidence>
<dbReference type="Gene3D" id="3.30.1490.20">
    <property type="entry name" value="ATP-grasp fold, A domain"/>
    <property type="match status" value="1"/>
</dbReference>
<sequence>MKVLLIGSGGREHALAWKLAASAKLEKLYCAPGNPGIAEYAELVALDVTDHAAAIAFAKEKAIDLVVVGPEAPLVAGLADDLTAANIRVFGPSKLAAQLEGSKGFTKDLCARFDIPTGAYGRFNNAPKAKAYVREMGAPIVVKADGLAAGKGVVVAMTLDEALDAVDACFEGAFGSAGAEVVVEEFLDGEEASFFCICDGKTALPLGSAQDHKRVGDGDTGVNTGGMGAYAPAPVMTPEIVERTMRELIEPTMRGMAEIGAPFSGVLFLGLMIGRDGPKLIEYNTRFGDPECQVLMMRLETDLLDLINAAVDGKLDQVSLEWKDQPALTVVMAAEGYPTNVKKGSVIRGLDKLEGIDGLKVFHAGTAEKDGKLIASGGRVLNVTAIAETVAEAQANAYDAVKKIDWPEGFYRSDIGWRAVERERSGK</sequence>
<dbReference type="Gene3D" id="3.30.470.20">
    <property type="entry name" value="ATP-grasp fold, B domain"/>
    <property type="match status" value="1"/>
</dbReference>
<dbReference type="Gene3D" id="3.40.50.20">
    <property type="match status" value="1"/>
</dbReference>
<evidence type="ECO:0000313" key="16">
    <source>
        <dbReference type="Proteomes" id="UP000718278"/>
    </source>
</evidence>
<evidence type="ECO:0000256" key="6">
    <source>
        <dbReference type="ARBA" id="ARBA00022741"/>
    </source>
</evidence>
<dbReference type="SUPFAM" id="SSF51246">
    <property type="entry name" value="Rudiment single hybrid motif"/>
    <property type="match status" value="1"/>
</dbReference>
<dbReference type="NCBIfam" id="TIGR00877">
    <property type="entry name" value="purD"/>
    <property type="match status" value="1"/>
</dbReference>
<evidence type="ECO:0000256" key="12">
    <source>
        <dbReference type="HAMAP-Rule" id="MF_00138"/>
    </source>
</evidence>
<dbReference type="InterPro" id="IPR013815">
    <property type="entry name" value="ATP_grasp_subdomain_1"/>
</dbReference>
<evidence type="ECO:0000256" key="4">
    <source>
        <dbReference type="ARBA" id="ARBA00013255"/>
    </source>
</evidence>
<evidence type="ECO:0000259" key="14">
    <source>
        <dbReference type="PROSITE" id="PS50975"/>
    </source>
</evidence>
<dbReference type="InterPro" id="IPR020561">
    <property type="entry name" value="PRibGlycinamid_synth_ATP-grasp"/>
</dbReference>
<evidence type="ECO:0000256" key="1">
    <source>
        <dbReference type="ARBA" id="ARBA00001936"/>
    </source>
</evidence>
<dbReference type="InterPro" id="IPR000115">
    <property type="entry name" value="PRibGlycinamide_synth"/>
</dbReference>
<dbReference type="PROSITE" id="PS00184">
    <property type="entry name" value="GARS"/>
    <property type="match status" value="1"/>
</dbReference>
<feature type="domain" description="ATP-grasp" evidence="14">
    <location>
        <begin position="107"/>
        <end position="312"/>
    </location>
</feature>
<dbReference type="SUPFAM" id="SSF56059">
    <property type="entry name" value="Glutathione synthetase ATP-binding domain-like"/>
    <property type="match status" value="1"/>
</dbReference>
<dbReference type="InterPro" id="IPR011054">
    <property type="entry name" value="Rudment_hybrid_motif"/>
</dbReference>
<dbReference type="InterPro" id="IPR011761">
    <property type="entry name" value="ATP-grasp"/>
</dbReference>
<evidence type="ECO:0000256" key="11">
    <source>
        <dbReference type="ARBA" id="ARBA00042864"/>
    </source>
</evidence>
<evidence type="ECO:0000256" key="13">
    <source>
        <dbReference type="PROSITE-ProRule" id="PRU00409"/>
    </source>
</evidence>
<dbReference type="GO" id="GO:0004637">
    <property type="term" value="F:phosphoribosylamine-glycine ligase activity"/>
    <property type="evidence" value="ECO:0007669"/>
    <property type="project" value="UniProtKB-EC"/>
</dbReference>
<dbReference type="InterPro" id="IPR037123">
    <property type="entry name" value="PRibGlycinamide_synth_C_sf"/>
</dbReference>
<gene>
    <name evidence="12 15" type="primary">purD</name>
    <name evidence="15" type="ORF">IPV26_03725</name>
</gene>
<comment type="cofactor">
    <cofactor evidence="2">
        <name>Mg(2+)</name>
        <dbReference type="ChEBI" id="CHEBI:18420"/>
    </cofactor>
</comment>
<keyword evidence="5 12" id="KW-0436">Ligase</keyword>
<dbReference type="SMART" id="SM01210">
    <property type="entry name" value="GARS_C"/>
    <property type="match status" value="1"/>
</dbReference>
<dbReference type="PANTHER" id="PTHR43472:SF1">
    <property type="entry name" value="PHOSPHORIBOSYLAMINE--GLYCINE LIGASE, CHLOROPLASTIC"/>
    <property type="match status" value="1"/>
</dbReference>
<evidence type="ECO:0000256" key="7">
    <source>
        <dbReference type="ARBA" id="ARBA00022755"/>
    </source>
</evidence>